<evidence type="ECO:0000313" key="1">
    <source>
        <dbReference type="EMBL" id="GBP88255.1"/>
    </source>
</evidence>
<dbReference type="Proteomes" id="UP000299102">
    <property type="component" value="Unassembled WGS sequence"/>
</dbReference>
<dbReference type="EMBL" id="BGZK01001917">
    <property type="protein sequence ID" value="GBP88255.1"/>
    <property type="molecule type" value="Genomic_DNA"/>
</dbReference>
<name>A0A4C1ZNY5_EUMVA</name>
<dbReference type="AlphaFoldDB" id="A0A4C1ZNY5"/>
<reference evidence="1 2" key="1">
    <citation type="journal article" date="2019" name="Commun. Biol.">
        <title>The bagworm genome reveals a unique fibroin gene that provides high tensile strength.</title>
        <authorList>
            <person name="Kono N."/>
            <person name="Nakamura H."/>
            <person name="Ohtoshi R."/>
            <person name="Tomita M."/>
            <person name="Numata K."/>
            <person name="Arakawa K."/>
        </authorList>
    </citation>
    <scope>NUCLEOTIDE SEQUENCE [LARGE SCALE GENOMIC DNA]</scope>
</reference>
<sequence>MISIYTRQYSLTIALETSAEECASALPSSPAASPFMLKYWDCVCPLQRPRAHTHPFNTFFFNIVPRQLLPYGDISGFAECSMFSLRRDDLQKN</sequence>
<gene>
    <name evidence="1" type="ORF">EVAR_63903_1</name>
</gene>
<organism evidence="1 2">
    <name type="scientific">Eumeta variegata</name>
    <name type="common">Bagworm moth</name>
    <name type="synonym">Eumeta japonica</name>
    <dbReference type="NCBI Taxonomy" id="151549"/>
    <lineage>
        <taxon>Eukaryota</taxon>
        <taxon>Metazoa</taxon>
        <taxon>Ecdysozoa</taxon>
        <taxon>Arthropoda</taxon>
        <taxon>Hexapoda</taxon>
        <taxon>Insecta</taxon>
        <taxon>Pterygota</taxon>
        <taxon>Neoptera</taxon>
        <taxon>Endopterygota</taxon>
        <taxon>Lepidoptera</taxon>
        <taxon>Glossata</taxon>
        <taxon>Ditrysia</taxon>
        <taxon>Tineoidea</taxon>
        <taxon>Psychidae</taxon>
        <taxon>Oiketicinae</taxon>
        <taxon>Eumeta</taxon>
    </lineage>
</organism>
<proteinExistence type="predicted"/>
<keyword evidence="2" id="KW-1185">Reference proteome</keyword>
<protein>
    <submittedName>
        <fullName evidence="1">Uncharacterized protein</fullName>
    </submittedName>
</protein>
<accession>A0A4C1ZNY5</accession>
<comment type="caution">
    <text evidence="1">The sequence shown here is derived from an EMBL/GenBank/DDBJ whole genome shotgun (WGS) entry which is preliminary data.</text>
</comment>
<evidence type="ECO:0000313" key="2">
    <source>
        <dbReference type="Proteomes" id="UP000299102"/>
    </source>
</evidence>